<evidence type="ECO:0000313" key="3">
    <source>
        <dbReference type="Proteomes" id="UP000799437"/>
    </source>
</evidence>
<dbReference type="RefSeq" id="XP_033604380.1">
    <property type="nucleotide sequence ID" value="XM_033745195.1"/>
</dbReference>
<dbReference type="GeneID" id="54486249"/>
<feature type="compositionally biased region" description="Basic residues" evidence="1">
    <location>
        <begin position="554"/>
        <end position="564"/>
    </location>
</feature>
<dbReference type="EMBL" id="ML996566">
    <property type="protein sequence ID" value="KAF2761929.1"/>
    <property type="molecule type" value="Genomic_DNA"/>
</dbReference>
<name>A0A6A6WI63_9PEZI</name>
<feature type="region of interest" description="Disordered" evidence="1">
    <location>
        <begin position="1"/>
        <end position="21"/>
    </location>
</feature>
<dbReference type="AlphaFoldDB" id="A0A6A6WI63"/>
<feature type="compositionally biased region" description="Polar residues" evidence="1">
    <location>
        <begin position="1"/>
        <end position="13"/>
    </location>
</feature>
<feature type="region of interest" description="Disordered" evidence="1">
    <location>
        <begin position="130"/>
        <end position="153"/>
    </location>
</feature>
<reference evidence="2" key="1">
    <citation type="journal article" date="2020" name="Stud. Mycol.">
        <title>101 Dothideomycetes genomes: a test case for predicting lifestyles and emergence of pathogens.</title>
        <authorList>
            <person name="Haridas S."/>
            <person name="Albert R."/>
            <person name="Binder M."/>
            <person name="Bloem J."/>
            <person name="Labutti K."/>
            <person name="Salamov A."/>
            <person name="Andreopoulos B."/>
            <person name="Baker S."/>
            <person name="Barry K."/>
            <person name="Bills G."/>
            <person name="Bluhm B."/>
            <person name="Cannon C."/>
            <person name="Castanera R."/>
            <person name="Culley D."/>
            <person name="Daum C."/>
            <person name="Ezra D."/>
            <person name="Gonzalez J."/>
            <person name="Henrissat B."/>
            <person name="Kuo A."/>
            <person name="Liang C."/>
            <person name="Lipzen A."/>
            <person name="Lutzoni F."/>
            <person name="Magnuson J."/>
            <person name="Mondo S."/>
            <person name="Nolan M."/>
            <person name="Ohm R."/>
            <person name="Pangilinan J."/>
            <person name="Park H.-J."/>
            <person name="Ramirez L."/>
            <person name="Alfaro M."/>
            <person name="Sun H."/>
            <person name="Tritt A."/>
            <person name="Yoshinaga Y."/>
            <person name="Zwiers L.-H."/>
            <person name="Turgeon B."/>
            <person name="Goodwin S."/>
            <person name="Spatafora J."/>
            <person name="Crous P."/>
            <person name="Grigoriev I."/>
        </authorList>
    </citation>
    <scope>NUCLEOTIDE SEQUENCE</scope>
    <source>
        <strain evidence="2">CBS 121739</strain>
    </source>
</reference>
<feature type="region of interest" description="Disordered" evidence="1">
    <location>
        <begin position="520"/>
        <end position="586"/>
    </location>
</feature>
<dbReference type="Proteomes" id="UP000799437">
    <property type="component" value="Unassembled WGS sequence"/>
</dbReference>
<protein>
    <submittedName>
        <fullName evidence="2">Uncharacterized protein</fullName>
    </submittedName>
</protein>
<feature type="compositionally biased region" description="Basic residues" evidence="1">
    <location>
        <begin position="520"/>
        <end position="534"/>
    </location>
</feature>
<gene>
    <name evidence="2" type="ORF">EJ05DRAFT_482739</name>
</gene>
<dbReference type="OrthoDB" id="10254945at2759"/>
<keyword evidence="3" id="KW-1185">Reference proteome</keyword>
<evidence type="ECO:0000313" key="2">
    <source>
        <dbReference type="EMBL" id="KAF2761929.1"/>
    </source>
</evidence>
<accession>A0A6A6WI63</accession>
<organism evidence="2 3">
    <name type="scientific">Pseudovirgaria hyperparasitica</name>
    <dbReference type="NCBI Taxonomy" id="470096"/>
    <lineage>
        <taxon>Eukaryota</taxon>
        <taxon>Fungi</taxon>
        <taxon>Dikarya</taxon>
        <taxon>Ascomycota</taxon>
        <taxon>Pezizomycotina</taxon>
        <taxon>Dothideomycetes</taxon>
        <taxon>Dothideomycetes incertae sedis</taxon>
        <taxon>Acrospermales</taxon>
        <taxon>Acrospermaceae</taxon>
        <taxon>Pseudovirgaria</taxon>
    </lineage>
</organism>
<evidence type="ECO:0000256" key="1">
    <source>
        <dbReference type="SAM" id="MobiDB-lite"/>
    </source>
</evidence>
<proteinExistence type="predicted"/>
<sequence>MSSDDILPDSSTGDVIGETDDGYLIQPRAGHMTAIRGAEECDMEDSILTDDEDTKSILTEASHLLGHKETPEDLHLRFAKILGSAAVSSLGSQATVSVPKDFSMRYPDDNPHGSYAVQLATYQQLLKNRQLNRRREDSNASAAKGSRRRGKAVRPGFDPVQLIKKSALHFTKQAKSKLSTLQNPIHPIFRAENFHATSDVLYEQFKPALRLASLLLTDRACSQYFHTLWFGRRLFCEATSRAQQTESFRIKEDVPYTSENARIFHRVLAQHSDHVHFYFNNNPLSDRSAQASMTFIKDTKNLLPLHHSHSYETFTRGKICLHGDFYTVAKRNSALSHPDPAAVLRYHFWLALSLCHEVAHFLEWVRRSSMPSHKKEVYYYEDEFNEAGEAWEKKLFGGRIEPINSRADCAFGLATVDWPMVHIDNVEDTDANTFWALPMEFIAEIQQQKFWDLLAAKERPESDATIFHIPRIGTRSQHLSSVNMKVWDDEAAPDLISDDFDNVDTILKRTANGRIVKRPREKKRLGLMSKKLTKSRKDAKTRPSDNIPNPGPYKLRKPSQRGKVKLKEAAAVAARPPQKRADDMSE</sequence>